<accession>A0A2P6CEN5</accession>
<sequence length="302" mass="33960">MNATNFYSQSFKVNLGFLLKAQIQLGNQNQGIKLGAYGLGTAQFNDLSMETGVALYSGYLLKKYTVKTSGLNFGYDFFTLLGIGNNNNFLGSSFFEDGPLLATIENKQRFYGIGFGFEKEFLPKELSTFNQRLGKFLLRFSDEGSSINIQLKNDFRAGKIFYGEGTDFGKTGMLKLSYSRVVNPKEIVHVGMAVSLFTPLQDYSKTPNNLMNSDDESKNVWYTKAPYKNLFYANLYVFGGYQNDSFSGFLKAGVNSQKLGAFVQNTLHDSFGLNPRFPWNVSEKDKLFLEFNTSINTQNTNE</sequence>
<gene>
    <name evidence="1" type="ORF">BTO14_08845</name>
</gene>
<evidence type="ECO:0000313" key="1">
    <source>
        <dbReference type="EMBL" id="PQJ73361.1"/>
    </source>
</evidence>
<evidence type="ECO:0000313" key="2">
    <source>
        <dbReference type="Proteomes" id="UP000247345"/>
    </source>
</evidence>
<dbReference type="AlphaFoldDB" id="A0A2P6CEN5"/>
<organism evidence="1 2">
    <name type="scientific">Polaribacter butkevichii</name>
    <dbReference type="NCBI Taxonomy" id="218490"/>
    <lineage>
        <taxon>Bacteria</taxon>
        <taxon>Pseudomonadati</taxon>
        <taxon>Bacteroidota</taxon>
        <taxon>Flavobacteriia</taxon>
        <taxon>Flavobacteriales</taxon>
        <taxon>Flavobacteriaceae</taxon>
    </lineage>
</organism>
<proteinExistence type="predicted"/>
<comment type="caution">
    <text evidence="1">The sequence shown here is derived from an EMBL/GenBank/DDBJ whole genome shotgun (WGS) entry which is preliminary data.</text>
</comment>
<dbReference type="RefSeq" id="WP_105049028.1">
    <property type="nucleotide sequence ID" value="NZ_CP150661.1"/>
</dbReference>
<reference evidence="1 2" key="1">
    <citation type="submission" date="2016-12" db="EMBL/GenBank/DDBJ databases">
        <title>Trade-off between light-utilization and light-protection in marine flavobacteria.</title>
        <authorList>
            <person name="Kumagai Y."/>
            <person name="Yoshizawa S."/>
            <person name="Kogure K."/>
            <person name="Iwasaki W."/>
        </authorList>
    </citation>
    <scope>NUCLEOTIDE SEQUENCE [LARGE SCALE GENOMIC DNA]</scope>
    <source>
        <strain evidence="1 2">KCTC 12100</strain>
    </source>
</reference>
<dbReference type="Proteomes" id="UP000247345">
    <property type="component" value="Unassembled WGS sequence"/>
</dbReference>
<name>A0A2P6CEN5_9FLAO</name>
<keyword evidence="2" id="KW-1185">Reference proteome</keyword>
<protein>
    <submittedName>
        <fullName evidence="1">Uncharacterized protein</fullName>
    </submittedName>
</protein>
<dbReference type="EMBL" id="MSCK01000001">
    <property type="protein sequence ID" value="PQJ73361.1"/>
    <property type="molecule type" value="Genomic_DNA"/>
</dbReference>
<dbReference type="OrthoDB" id="1158838at2"/>